<dbReference type="InterPro" id="IPR053891">
    <property type="entry name" value="Shisa_N"/>
</dbReference>
<keyword evidence="5" id="KW-1185">Reference proteome</keyword>
<dbReference type="Pfam" id="PF13908">
    <property type="entry name" value="Shisa_N"/>
    <property type="match status" value="1"/>
</dbReference>
<comment type="caution">
    <text evidence="4">The sequence shown here is derived from an EMBL/GenBank/DDBJ whole genome shotgun (WGS) entry which is preliminary data.</text>
</comment>
<sequence>MKSAVICCGRCEYRYCCSDGTARLDQGTCSDSDPDRTLPSKAEVVADEFSTGDYPVYIPFLIVGSAFLALLLFGSSACFLYNRQTSSTSDSVAIGTTTTTTTTTTASCSSSATLCPPSIHGDRIHGDQPRCRGDSCHVQRLCRDGQPVGGSAWPASAQSSQPDRQPRPCPPLTPTPTLVMAPSSQHGFTPPVPTLARSQAQHSAPHATDQQLTVSYPQHFNTHPQSSSYSRAACSAQYATMPRPGSPAHDTPLGPLPKLPISPQQLPPGALFPGSLLCGYILQSQTTAALTPAAYRQHRIPSPPPSLTLTHHPPL</sequence>
<name>A0AAV6HHC1_9TELE</name>
<evidence type="ECO:0000259" key="3">
    <source>
        <dbReference type="Pfam" id="PF13908"/>
    </source>
</evidence>
<proteinExistence type="predicted"/>
<keyword evidence="2" id="KW-0812">Transmembrane</keyword>
<evidence type="ECO:0000313" key="5">
    <source>
        <dbReference type="Proteomes" id="UP000823561"/>
    </source>
</evidence>
<organism evidence="4 5">
    <name type="scientific">Alosa alosa</name>
    <name type="common">allis shad</name>
    <dbReference type="NCBI Taxonomy" id="278164"/>
    <lineage>
        <taxon>Eukaryota</taxon>
        <taxon>Metazoa</taxon>
        <taxon>Chordata</taxon>
        <taxon>Craniata</taxon>
        <taxon>Vertebrata</taxon>
        <taxon>Euteleostomi</taxon>
        <taxon>Actinopterygii</taxon>
        <taxon>Neopterygii</taxon>
        <taxon>Teleostei</taxon>
        <taxon>Clupei</taxon>
        <taxon>Clupeiformes</taxon>
        <taxon>Clupeoidei</taxon>
        <taxon>Clupeidae</taxon>
        <taxon>Alosa</taxon>
    </lineage>
</organism>
<dbReference type="AlphaFoldDB" id="A0AAV6HHC1"/>
<keyword evidence="2" id="KW-1133">Transmembrane helix</keyword>
<feature type="domain" description="Shisa N-terminal" evidence="3">
    <location>
        <begin position="5"/>
        <end position="30"/>
    </location>
</feature>
<feature type="transmembrane region" description="Helical" evidence="2">
    <location>
        <begin position="56"/>
        <end position="81"/>
    </location>
</feature>
<evidence type="ECO:0000313" key="4">
    <source>
        <dbReference type="EMBL" id="KAG5284872.1"/>
    </source>
</evidence>
<gene>
    <name evidence="4" type="ORF">AALO_G00031440</name>
</gene>
<dbReference type="Proteomes" id="UP000823561">
    <property type="component" value="Chromosome 2"/>
</dbReference>
<reference evidence="4" key="1">
    <citation type="submission" date="2020-10" db="EMBL/GenBank/DDBJ databases">
        <title>Chromosome-scale genome assembly of the Allis shad, Alosa alosa.</title>
        <authorList>
            <person name="Margot Z."/>
            <person name="Christophe K."/>
            <person name="Cabau C."/>
            <person name="Louis A."/>
            <person name="Berthelot C."/>
            <person name="Parey E."/>
            <person name="Roest Crollius H."/>
            <person name="Montfort J."/>
            <person name="Robinson-Rechavi M."/>
            <person name="Bucao C."/>
            <person name="Bouchez O."/>
            <person name="Gislard M."/>
            <person name="Lluch J."/>
            <person name="Milhes M."/>
            <person name="Lampietro C."/>
            <person name="Lopez Roques C."/>
            <person name="Donnadieu C."/>
            <person name="Braasch I."/>
            <person name="Desvignes T."/>
            <person name="Postlethwait J."/>
            <person name="Bobe J."/>
            <person name="Guiguen Y."/>
        </authorList>
    </citation>
    <scope>NUCLEOTIDE SEQUENCE</scope>
    <source>
        <strain evidence="4">M-15738</strain>
        <tissue evidence="4">Blood</tissue>
    </source>
</reference>
<feature type="compositionally biased region" description="Low complexity" evidence="1">
    <location>
        <begin position="151"/>
        <end position="163"/>
    </location>
</feature>
<keyword evidence="2" id="KW-0472">Membrane</keyword>
<accession>A0AAV6HHC1</accession>
<feature type="region of interest" description="Disordered" evidence="1">
    <location>
        <begin position="147"/>
        <end position="209"/>
    </location>
</feature>
<evidence type="ECO:0000256" key="1">
    <source>
        <dbReference type="SAM" id="MobiDB-lite"/>
    </source>
</evidence>
<feature type="compositionally biased region" description="Polar residues" evidence="1">
    <location>
        <begin position="196"/>
        <end position="209"/>
    </location>
</feature>
<dbReference type="EMBL" id="JADWDJ010000002">
    <property type="protein sequence ID" value="KAG5284872.1"/>
    <property type="molecule type" value="Genomic_DNA"/>
</dbReference>
<evidence type="ECO:0000256" key="2">
    <source>
        <dbReference type="SAM" id="Phobius"/>
    </source>
</evidence>
<protein>
    <recommendedName>
        <fullName evidence="3">Shisa N-terminal domain-containing protein</fullName>
    </recommendedName>
</protein>